<protein>
    <submittedName>
        <fullName evidence="3">Uncharacterized protein</fullName>
    </submittedName>
</protein>
<evidence type="ECO:0000313" key="4">
    <source>
        <dbReference type="Proteomes" id="UP000000763"/>
    </source>
</evidence>
<proteinExistence type="predicted"/>
<dbReference type="AlphaFoldDB" id="Q6K7B6"/>
<gene>
    <name evidence="2" type="ORF">OJ1342_D02.19</name>
    <name evidence="3" type="ORF">OsJ_06667</name>
</gene>
<sequence length="135" mass="14246">MAEIWGEEPVDAPEGWGGGGRGGEGVVAAIRTTSSRSRPESMAALMEGFWIGIGRELDGEALRDRELLLRRPRLLGIEASEAGLMRRPTAPDQAMQAAATMESLSLFFLDKAAMESRLGIASAAGGTEKVTGGWG</sequence>
<evidence type="ECO:0000256" key="1">
    <source>
        <dbReference type="SAM" id="MobiDB-lite"/>
    </source>
</evidence>
<organism evidence="3">
    <name type="scientific">Oryza sativa subsp. japonica</name>
    <name type="common">Rice</name>
    <dbReference type="NCBI Taxonomy" id="39947"/>
    <lineage>
        <taxon>Eukaryota</taxon>
        <taxon>Viridiplantae</taxon>
        <taxon>Streptophyta</taxon>
        <taxon>Embryophyta</taxon>
        <taxon>Tracheophyta</taxon>
        <taxon>Spermatophyta</taxon>
        <taxon>Magnoliopsida</taxon>
        <taxon>Liliopsida</taxon>
        <taxon>Poales</taxon>
        <taxon>Poaceae</taxon>
        <taxon>BOP clade</taxon>
        <taxon>Oryzoideae</taxon>
        <taxon>Oryzeae</taxon>
        <taxon>Oryzinae</taxon>
        <taxon>Oryza</taxon>
        <taxon>Oryza sativa</taxon>
    </lineage>
</organism>
<feature type="region of interest" description="Disordered" evidence="1">
    <location>
        <begin position="1"/>
        <end position="22"/>
    </location>
</feature>
<feature type="compositionally biased region" description="Acidic residues" evidence="1">
    <location>
        <begin position="1"/>
        <end position="11"/>
    </location>
</feature>
<dbReference type="EMBL" id="CM000139">
    <property type="protein sequence ID" value="EEE56957.1"/>
    <property type="molecule type" value="Genomic_DNA"/>
</dbReference>
<dbReference type="EMBL" id="AP004850">
    <property type="protein sequence ID" value="BAD19566.1"/>
    <property type="molecule type" value="Genomic_DNA"/>
</dbReference>
<reference evidence="2" key="1">
    <citation type="submission" date="2002-03" db="EMBL/GenBank/DDBJ databases">
        <title>Oryza sativa nipponbare(GA3) genomic DNA, chromosome 2, BAC clone:OJ1342_D02.</title>
        <authorList>
            <person name="Sasaki T."/>
            <person name="Matsumoto T."/>
            <person name="Yamamoto K."/>
        </authorList>
    </citation>
    <scope>NUCLEOTIDE SEQUENCE</scope>
</reference>
<dbReference type="Proteomes" id="UP000000763">
    <property type="component" value="Chromosome 2"/>
</dbReference>
<accession>B9EZW6</accession>
<accession>Q6K7B6</accession>
<reference evidence="4" key="4">
    <citation type="journal article" date="2008" name="Nucleic Acids Res.">
        <title>The rice annotation project database (RAP-DB): 2008 update.</title>
        <authorList>
            <consortium name="The rice annotation project (RAP)"/>
        </authorList>
    </citation>
    <scope>GENOME REANNOTATION</scope>
    <source>
        <strain evidence="4">cv. Nipponbare</strain>
    </source>
</reference>
<reference evidence="3" key="3">
    <citation type="journal article" date="2005" name="PLoS Biol.">
        <title>The genomes of Oryza sativa: a history of duplications.</title>
        <authorList>
            <person name="Yu J."/>
            <person name="Wang J."/>
            <person name="Lin W."/>
            <person name="Li S."/>
            <person name="Li H."/>
            <person name="Zhou J."/>
            <person name="Ni P."/>
            <person name="Dong W."/>
            <person name="Hu S."/>
            <person name="Zeng C."/>
            <person name="Zhang J."/>
            <person name="Zhang Y."/>
            <person name="Li R."/>
            <person name="Xu Z."/>
            <person name="Li S."/>
            <person name="Li X."/>
            <person name="Zheng H."/>
            <person name="Cong L."/>
            <person name="Lin L."/>
            <person name="Yin J."/>
            <person name="Geng J."/>
            <person name="Li G."/>
            <person name="Shi J."/>
            <person name="Liu J."/>
            <person name="Lv H."/>
            <person name="Li J."/>
            <person name="Wang J."/>
            <person name="Deng Y."/>
            <person name="Ran L."/>
            <person name="Shi X."/>
            <person name="Wang X."/>
            <person name="Wu Q."/>
            <person name="Li C."/>
            <person name="Ren X."/>
            <person name="Wang J."/>
            <person name="Wang X."/>
            <person name="Li D."/>
            <person name="Liu D."/>
            <person name="Zhang X."/>
            <person name="Ji Z."/>
            <person name="Zhao W."/>
            <person name="Sun Y."/>
            <person name="Zhang Z."/>
            <person name="Bao J."/>
            <person name="Han Y."/>
            <person name="Dong L."/>
            <person name="Ji J."/>
            <person name="Chen P."/>
            <person name="Wu S."/>
            <person name="Liu J."/>
            <person name="Xiao Y."/>
            <person name="Bu D."/>
            <person name="Tan J."/>
            <person name="Yang L."/>
            <person name="Ye C."/>
            <person name="Zhang J."/>
            <person name="Xu J."/>
            <person name="Zhou Y."/>
            <person name="Yu Y."/>
            <person name="Zhang B."/>
            <person name="Zhuang S."/>
            <person name="Wei H."/>
            <person name="Liu B."/>
            <person name="Lei M."/>
            <person name="Yu H."/>
            <person name="Li Y."/>
            <person name="Xu H."/>
            <person name="Wei S."/>
            <person name="He X."/>
            <person name="Fang L."/>
            <person name="Zhang Z."/>
            <person name="Zhang Y."/>
            <person name="Huang X."/>
            <person name="Su Z."/>
            <person name="Tong W."/>
            <person name="Li J."/>
            <person name="Tong Z."/>
            <person name="Li S."/>
            <person name="Ye J."/>
            <person name="Wang L."/>
            <person name="Fang L."/>
            <person name="Lei T."/>
            <person name="Chen C."/>
            <person name="Chen H."/>
            <person name="Xu Z."/>
            <person name="Li H."/>
            <person name="Huang H."/>
            <person name="Zhang F."/>
            <person name="Xu H."/>
            <person name="Li N."/>
            <person name="Zhao C."/>
            <person name="Li S."/>
            <person name="Dong L."/>
            <person name="Huang Y."/>
            <person name="Li L."/>
            <person name="Xi Y."/>
            <person name="Qi Q."/>
            <person name="Li W."/>
            <person name="Zhang B."/>
            <person name="Hu W."/>
            <person name="Zhang Y."/>
            <person name="Tian X."/>
            <person name="Jiao Y."/>
            <person name="Liang X."/>
            <person name="Jin J."/>
            <person name="Gao L."/>
            <person name="Zheng W."/>
            <person name="Hao B."/>
            <person name="Liu S."/>
            <person name="Wang W."/>
            <person name="Yuan L."/>
            <person name="Cao M."/>
            <person name="McDermott J."/>
            <person name="Samudrala R."/>
            <person name="Wang J."/>
            <person name="Wong G.K."/>
            <person name="Yang H."/>
        </authorList>
    </citation>
    <scope>NUCLEOTIDE SEQUENCE [LARGE SCALE GENOMIC DNA]</scope>
</reference>
<reference evidence="4" key="2">
    <citation type="journal article" date="2005" name="Nature">
        <title>The map-based sequence of the rice genome.</title>
        <authorList>
            <consortium name="International rice genome sequencing project (IRGSP)"/>
            <person name="Matsumoto T."/>
            <person name="Wu J."/>
            <person name="Kanamori H."/>
            <person name="Katayose Y."/>
            <person name="Fujisawa M."/>
            <person name="Namiki N."/>
            <person name="Mizuno H."/>
            <person name="Yamamoto K."/>
            <person name="Antonio B.A."/>
            <person name="Baba T."/>
            <person name="Sakata K."/>
            <person name="Nagamura Y."/>
            <person name="Aoki H."/>
            <person name="Arikawa K."/>
            <person name="Arita K."/>
            <person name="Bito T."/>
            <person name="Chiden Y."/>
            <person name="Fujitsuka N."/>
            <person name="Fukunaka R."/>
            <person name="Hamada M."/>
            <person name="Harada C."/>
            <person name="Hayashi A."/>
            <person name="Hijishita S."/>
            <person name="Honda M."/>
            <person name="Hosokawa S."/>
            <person name="Ichikawa Y."/>
            <person name="Idonuma A."/>
            <person name="Iijima M."/>
            <person name="Ikeda M."/>
            <person name="Ikeno M."/>
            <person name="Ito K."/>
            <person name="Ito S."/>
            <person name="Ito T."/>
            <person name="Ito Y."/>
            <person name="Ito Y."/>
            <person name="Iwabuchi A."/>
            <person name="Kamiya K."/>
            <person name="Karasawa W."/>
            <person name="Kurita K."/>
            <person name="Katagiri S."/>
            <person name="Kikuta A."/>
            <person name="Kobayashi H."/>
            <person name="Kobayashi N."/>
            <person name="Machita K."/>
            <person name="Maehara T."/>
            <person name="Masukawa M."/>
            <person name="Mizubayashi T."/>
            <person name="Mukai Y."/>
            <person name="Nagasaki H."/>
            <person name="Nagata Y."/>
            <person name="Naito S."/>
            <person name="Nakashima M."/>
            <person name="Nakama Y."/>
            <person name="Nakamichi Y."/>
            <person name="Nakamura M."/>
            <person name="Meguro A."/>
            <person name="Negishi M."/>
            <person name="Ohta I."/>
            <person name="Ohta T."/>
            <person name="Okamoto M."/>
            <person name="Ono N."/>
            <person name="Saji S."/>
            <person name="Sakaguchi M."/>
            <person name="Sakai K."/>
            <person name="Shibata M."/>
            <person name="Shimokawa T."/>
            <person name="Song J."/>
            <person name="Takazaki Y."/>
            <person name="Terasawa K."/>
            <person name="Tsugane M."/>
            <person name="Tsuji K."/>
            <person name="Ueda S."/>
            <person name="Waki K."/>
            <person name="Yamagata H."/>
            <person name="Yamamoto M."/>
            <person name="Yamamoto S."/>
            <person name="Yamane H."/>
            <person name="Yoshiki S."/>
            <person name="Yoshihara R."/>
            <person name="Yukawa K."/>
            <person name="Zhong H."/>
            <person name="Yano M."/>
            <person name="Yuan Q."/>
            <person name="Ouyang S."/>
            <person name="Liu J."/>
            <person name="Jones K.M."/>
            <person name="Gansberger K."/>
            <person name="Moffat K."/>
            <person name="Hill J."/>
            <person name="Bera J."/>
            <person name="Fadrosh D."/>
            <person name="Jin S."/>
            <person name="Johri S."/>
            <person name="Kim M."/>
            <person name="Overton L."/>
            <person name="Reardon M."/>
            <person name="Tsitrin T."/>
            <person name="Vuong H."/>
            <person name="Weaver B."/>
            <person name="Ciecko A."/>
            <person name="Tallon L."/>
            <person name="Jackson J."/>
            <person name="Pai G."/>
            <person name="Aken S.V."/>
            <person name="Utterback T."/>
            <person name="Reidmuller S."/>
            <person name="Feldblyum T."/>
            <person name="Hsiao J."/>
            <person name="Zismann V."/>
            <person name="Iobst S."/>
            <person name="de Vazeille A.R."/>
            <person name="Buell C.R."/>
            <person name="Ying K."/>
            <person name="Li Y."/>
            <person name="Lu T."/>
            <person name="Huang Y."/>
            <person name="Zhao Q."/>
            <person name="Feng Q."/>
            <person name="Zhang L."/>
            <person name="Zhu J."/>
            <person name="Weng Q."/>
            <person name="Mu J."/>
            <person name="Lu Y."/>
            <person name="Fan D."/>
            <person name="Liu Y."/>
            <person name="Guan J."/>
            <person name="Zhang Y."/>
            <person name="Yu S."/>
            <person name="Liu X."/>
            <person name="Zhang Y."/>
            <person name="Hong G."/>
            <person name="Han B."/>
            <person name="Choisne N."/>
            <person name="Demange N."/>
            <person name="Orjeda G."/>
            <person name="Samain S."/>
            <person name="Cattolico L."/>
            <person name="Pelletier E."/>
            <person name="Couloux A."/>
            <person name="Segurens B."/>
            <person name="Wincker P."/>
            <person name="D'Hont A."/>
            <person name="Scarpelli C."/>
            <person name="Weissenbach J."/>
            <person name="Salanoubat M."/>
            <person name="Quetier F."/>
            <person name="Yu Y."/>
            <person name="Kim H.R."/>
            <person name="Rambo T."/>
            <person name="Currie J."/>
            <person name="Collura K."/>
            <person name="Luo M."/>
            <person name="Yang T."/>
            <person name="Ammiraju J.S.S."/>
            <person name="Engler F."/>
            <person name="Soderlund C."/>
            <person name="Wing R.A."/>
            <person name="Palmer L.E."/>
            <person name="de la Bastide M."/>
            <person name="Spiegel L."/>
            <person name="Nascimento L."/>
            <person name="Zutavern T."/>
            <person name="O'Shaughnessy A."/>
            <person name="Dike S."/>
            <person name="Dedhia N."/>
            <person name="Preston R."/>
            <person name="Balija V."/>
            <person name="McCombie W.R."/>
            <person name="Chow T."/>
            <person name="Chen H."/>
            <person name="Chung M."/>
            <person name="Chen C."/>
            <person name="Shaw J."/>
            <person name="Wu H."/>
            <person name="Hsiao K."/>
            <person name="Chao Y."/>
            <person name="Chu M."/>
            <person name="Cheng C."/>
            <person name="Hour A."/>
            <person name="Lee P."/>
            <person name="Lin S."/>
            <person name="Lin Y."/>
            <person name="Liou J."/>
            <person name="Liu S."/>
            <person name="Hsing Y."/>
            <person name="Raghuvanshi S."/>
            <person name="Mohanty A."/>
            <person name="Bharti A.K."/>
            <person name="Gaur A."/>
            <person name="Gupta V."/>
            <person name="Kumar D."/>
            <person name="Ravi V."/>
            <person name="Vij S."/>
            <person name="Kapur A."/>
            <person name="Khurana P."/>
            <person name="Khurana P."/>
            <person name="Khurana J.P."/>
            <person name="Tyagi A.K."/>
            <person name="Gaikwad K."/>
            <person name="Singh A."/>
            <person name="Dalal V."/>
            <person name="Srivastava S."/>
            <person name="Dixit A."/>
            <person name="Pal A.K."/>
            <person name="Ghazi I.A."/>
            <person name="Yadav M."/>
            <person name="Pandit A."/>
            <person name="Bhargava A."/>
            <person name="Sureshbabu K."/>
            <person name="Batra K."/>
            <person name="Sharma T.R."/>
            <person name="Mohapatra T."/>
            <person name="Singh N.K."/>
            <person name="Messing J."/>
            <person name="Nelson A.B."/>
            <person name="Fuks G."/>
            <person name="Kavchok S."/>
            <person name="Keizer G."/>
            <person name="Linton E."/>
            <person name="Llaca V."/>
            <person name="Song R."/>
            <person name="Tanyolac B."/>
            <person name="Young S."/>
            <person name="Ho-Il K."/>
            <person name="Hahn J.H."/>
            <person name="Sangsakoo G."/>
            <person name="Vanavichit A."/>
            <person name="de Mattos Luiz.A.T."/>
            <person name="Zimmer P.D."/>
            <person name="Malone G."/>
            <person name="Dellagostin O."/>
            <person name="de Oliveira A.C."/>
            <person name="Bevan M."/>
            <person name="Bancroft I."/>
            <person name="Minx P."/>
            <person name="Cordum H."/>
            <person name="Wilson R."/>
            <person name="Cheng Z."/>
            <person name="Jin W."/>
            <person name="Jiang J."/>
            <person name="Leong S.A."/>
            <person name="Iwama H."/>
            <person name="Gojobori T."/>
            <person name="Itoh T."/>
            <person name="Niimura Y."/>
            <person name="Fujii Y."/>
            <person name="Habara T."/>
            <person name="Sakai H."/>
            <person name="Sato Y."/>
            <person name="Wilson G."/>
            <person name="Kumar K."/>
            <person name="McCouch S."/>
            <person name="Juretic N."/>
            <person name="Hoen D."/>
            <person name="Wright S."/>
            <person name="Bruskiewich R."/>
            <person name="Bureau T."/>
            <person name="Miyao A."/>
            <person name="Hirochika H."/>
            <person name="Nishikawa T."/>
            <person name="Kadowaki K."/>
            <person name="Sugiura M."/>
            <person name="Burr B."/>
            <person name="Sasaki T."/>
        </authorList>
    </citation>
    <scope>NUCLEOTIDE SEQUENCE [LARGE SCALE GENOMIC DNA]</scope>
    <source>
        <strain evidence="4">cv. Nipponbare</strain>
    </source>
</reference>
<reference evidence="3" key="5">
    <citation type="submission" date="2008-12" db="EMBL/GenBank/DDBJ databases">
        <title>Improved gene annotation of the rice (Oryza sativa) genomes.</title>
        <authorList>
            <person name="Wang J."/>
            <person name="Li R."/>
            <person name="Fan W."/>
            <person name="Huang Q."/>
            <person name="Zhang J."/>
            <person name="Zhou Y."/>
            <person name="Hu Y."/>
            <person name="Zi S."/>
            <person name="Li J."/>
            <person name="Ni P."/>
            <person name="Zheng H."/>
            <person name="Zhang Y."/>
            <person name="Zhao M."/>
            <person name="Hao Q."/>
            <person name="McDermott J."/>
            <person name="Samudrala R."/>
            <person name="Kristiansen K."/>
            <person name="Wong G.K.-S."/>
        </authorList>
    </citation>
    <scope>NUCLEOTIDE SEQUENCE</scope>
</reference>
<name>Q6K7B6_ORYSJ</name>
<dbReference type="Proteomes" id="UP000007752">
    <property type="component" value="Chromosome 2"/>
</dbReference>
<evidence type="ECO:0000313" key="2">
    <source>
        <dbReference type="EMBL" id="BAD19566.1"/>
    </source>
</evidence>
<evidence type="ECO:0000313" key="3">
    <source>
        <dbReference type="EMBL" id="EEE56957.1"/>
    </source>
</evidence>